<organism evidence="1 2">
    <name type="scientific">Aurantimonas aggregata</name>
    <dbReference type="NCBI Taxonomy" id="2047720"/>
    <lineage>
        <taxon>Bacteria</taxon>
        <taxon>Pseudomonadati</taxon>
        <taxon>Pseudomonadota</taxon>
        <taxon>Alphaproteobacteria</taxon>
        <taxon>Hyphomicrobiales</taxon>
        <taxon>Aurantimonadaceae</taxon>
        <taxon>Aurantimonas</taxon>
    </lineage>
</organism>
<proteinExistence type="predicted"/>
<reference evidence="1 2" key="1">
    <citation type="submission" date="2020-01" db="EMBL/GenBank/DDBJ databases">
        <title>Genomes of bacteria type strains.</title>
        <authorList>
            <person name="Chen J."/>
            <person name="Zhu S."/>
            <person name="Chen J."/>
        </authorList>
    </citation>
    <scope>NUCLEOTIDE SEQUENCE [LARGE SCALE GENOMIC DNA]</scope>
    <source>
        <strain evidence="1 2">KCTC 52919</strain>
    </source>
</reference>
<comment type="caution">
    <text evidence="1">The sequence shown here is derived from an EMBL/GenBank/DDBJ whole genome shotgun (WGS) entry which is preliminary data.</text>
</comment>
<dbReference type="AlphaFoldDB" id="A0A6L9MMD9"/>
<evidence type="ECO:0000313" key="2">
    <source>
        <dbReference type="Proteomes" id="UP000476332"/>
    </source>
</evidence>
<dbReference type="Proteomes" id="UP000476332">
    <property type="component" value="Unassembled WGS sequence"/>
</dbReference>
<gene>
    <name evidence="1" type="ORF">GTW51_19045</name>
</gene>
<name>A0A6L9MMD9_9HYPH</name>
<accession>A0A6L9MMD9</accession>
<dbReference type="EMBL" id="JAAAMJ010000020">
    <property type="protein sequence ID" value="NDV88796.1"/>
    <property type="molecule type" value="Genomic_DNA"/>
</dbReference>
<protein>
    <submittedName>
        <fullName evidence="1">Major capsid protein</fullName>
    </submittedName>
</protein>
<dbReference type="RefSeq" id="WP_163045646.1">
    <property type="nucleotide sequence ID" value="NZ_JAAAMJ010000020.1"/>
</dbReference>
<evidence type="ECO:0000313" key="1">
    <source>
        <dbReference type="EMBL" id="NDV88796.1"/>
    </source>
</evidence>
<dbReference type="Pfam" id="PF03864">
    <property type="entry name" value="Phage_cap_E"/>
    <property type="match status" value="1"/>
</dbReference>
<keyword evidence="2" id="KW-1185">Reference proteome</keyword>
<dbReference type="InterPro" id="IPR005564">
    <property type="entry name" value="Major_capsid_GpE"/>
</dbReference>
<sequence>MNPILDIFGNAAFSSTSLTAAINIVPNDYGRINDLGLFVGEPITTTTVAVQFENGTLNLLPTRERGAPSSLGMPEKRSARQFSTFHIPHDDFVRADDVQNIIARTAADGVLESVQSLVNRKQITMRRKHAITLEHMRMSALRGEILDYDGSSLLNLFNEFGVTQKTVDFVLGTAATDVKAKAREVVTYIEDNLMGEVMSGVHVLASPEWYEKFIGHAKVEDIFKYYDGANNPLRQDVRRGFPFQGLTIEEYRGSATYLQEDGTYATRRFVPAGEAIAFPLGTTDMFRTYWAPADFIDTVNTMGDEIYVRTAIDPEFQRWVKIHSQSNPLPIVKRPKLLVKLTTSN</sequence>